<feature type="compositionally biased region" description="Polar residues" evidence="1">
    <location>
        <begin position="178"/>
        <end position="189"/>
    </location>
</feature>
<organism evidence="2 3">
    <name type="scientific">Puccinia graminis f. sp. tritici</name>
    <dbReference type="NCBI Taxonomy" id="56615"/>
    <lineage>
        <taxon>Eukaryota</taxon>
        <taxon>Fungi</taxon>
        <taxon>Dikarya</taxon>
        <taxon>Basidiomycota</taxon>
        <taxon>Pucciniomycotina</taxon>
        <taxon>Pucciniomycetes</taxon>
        <taxon>Pucciniales</taxon>
        <taxon>Pucciniaceae</taxon>
        <taxon>Puccinia</taxon>
    </lineage>
</organism>
<evidence type="ECO:0000256" key="1">
    <source>
        <dbReference type="SAM" id="MobiDB-lite"/>
    </source>
</evidence>
<feature type="compositionally biased region" description="Acidic residues" evidence="1">
    <location>
        <begin position="162"/>
        <end position="177"/>
    </location>
</feature>
<feature type="region of interest" description="Disordered" evidence="1">
    <location>
        <begin position="162"/>
        <end position="190"/>
    </location>
</feature>
<evidence type="ECO:0000313" key="3">
    <source>
        <dbReference type="Proteomes" id="UP000325313"/>
    </source>
</evidence>
<comment type="caution">
    <text evidence="2">The sequence shown here is derived from an EMBL/GenBank/DDBJ whole genome shotgun (WGS) entry which is preliminary data.</text>
</comment>
<gene>
    <name evidence="2" type="ORF">PGTUg99_033105</name>
</gene>
<evidence type="ECO:0000313" key="2">
    <source>
        <dbReference type="EMBL" id="KAA1121598.1"/>
    </source>
</evidence>
<accession>A0A5B0R8H5</accession>
<name>A0A5B0R8H5_PUCGR</name>
<dbReference type="EMBL" id="VDEP01000238">
    <property type="protein sequence ID" value="KAA1121598.1"/>
    <property type="molecule type" value="Genomic_DNA"/>
</dbReference>
<proteinExistence type="predicted"/>
<sequence>MTIDLAGFTRVVVGGQEIYLCTACGNRRMKKKQIPYHRILLSHQKNSKVHVEAVIALPETGGIIEHNQTPSPEIVDNSNPIEGGGDAEMSDRIENIDRVEHNFSIGNEAHAQLLQDALGRIAGMTREDVFDQPDNQNQGAGEETVGCDWMSWLFEQMDTEAAFDGDGPESDDVEPNETNDPKTANTADGNQWFPFKNKMIRLVLKSLCQLSLPAWSTIRRAQERIRSYLDINLQFSTSVWGTPCVSMGVRSIIQKVS</sequence>
<reference evidence="2 3" key="1">
    <citation type="submission" date="2019-05" db="EMBL/GenBank/DDBJ databases">
        <title>Emergence of the Ug99 lineage of the wheat stem rust pathogen through somatic hybridization.</title>
        <authorList>
            <person name="Li F."/>
            <person name="Upadhyaya N.M."/>
            <person name="Sperschneider J."/>
            <person name="Matny O."/>
            <person name="Nguyen-Phuc H."/>
            <person name="Mago R."/>
            <person name="Raley C."/>
            <person name="Miller M.E."/>
            <person name="Silverstein K.A.T."/>
            <person name="Henningsen E."/>
            <person name="Hirsch C.D."/>
            <person name="Visser B."/>
            <person name="Pretorius Z.A."/>
            <person name="Steffenson B.J."/>
            <person name="Schwessinger B."/>
            <person name="Dodds P.N."/>
            <person name="Figueroa M."/>
        </authorList>
    </citation>
    <scope>NUCLEOTIDE SEQUENCE [LARGE SCALE GENOMIC DNA]</scope>
    <source>
        <strain evidence="2 3">Ug99</strain>
    </source>
</reference>
<dbReference type="AlphaFoldDB" id="A0A5B0R8H5"/>
<protein>
    <submittedName>
        <fullName evidence="2">Uncharacterized protein</fullName>
    </submittedName>
</protein>
<dbReference type="Proteomes" id="UP000325313">
    <property type="component" value="Unassembled WGS sequence"/>
</dbReference>